<reference evidence="1 2" key="1">
    <citation type="journal article" date="2015" name="Genome Biol. Evol.">
        <title>Phylogenomic analyses indicate that early fungi evolved digesting cell walls of algal ancestors of land plants.</title>
        <authorList>
            <person name="Chang Y."/>
            <person name="Wang S."/>
            <person name="Sekimoto S."/>
            <person name="Aerts A.L."/>
            <person name="Choi C."/>
            <person name="Clum A."/>
            <person name="LaButti K.M."/>
            <person name="Lindquist E.A."/>
            <person name="Yee Ngan C."/>
            <person name="Ohm R.A."/>
            <person name="Salamov A.A."/>
            <person name="Grigoriev I.V."/>
            <person name="Spatafora J.W."/>
            <person name="Berbee M.L."/>
        </authorList>
    </citation>
    <scope>NUCLEOTIDE SEQUENCE [LARGE SCALE GENOMIC DNA]</scope>
    <source>
        <strain evidence="1 2">NRRL 28638</strain>
    </source>
</reference>
<protein>
    <submittedName>
        <fullName evidence="1">Uncharacterized protein</fullName>
    </submittedName>
</protein>
<keyword evidence="2" id="KW-1185">Reference proteome</keyword>
<dbReference type="AlphaFoldDB" id="A0A137NWW9"/>
<gene>
    <name evidence="1" type="ORF">CONCODRAFT_19810</name>
</gene>
<name>A0A137NWW9_CONC2</name>
<proteinExistence type="predicted"/>
<sequence length="632" mass="73355">MIKIPYKLANILNSNYRVLKYSYISKLCNSFSSTKEISLQNSTKEFGLNSEDVKVKNIATKYGEVPDLFLEILKKHIKENKYTGHISAMKQYRSETGIEVSTNTIRDAIEILVEELGPEYVIIDSYIIKDRESNCNIKLKDHHLKCLKSYLIEDKYIGPAQANIKLQEETGLKVNYSAILTTLNTLRVQMGPEYTNLDLNKLKNRWLEERSKLKDSHLECLKKYVKEDNNIGPTEANRKLCEETGLEISKHTVGQALINLRKKVGLERYRVCTINNIESDNRFKLKEYHLKCLKSYLLEDKYIGPAQANIKLHEETGLKVNYNAILTALNALRVDMGPEYTNLDLNKLKNRRLEERSKLKDLHLELLKNYLNEDVYIRAPQAWRQLIKETDINVSIKTVDSTLKRLRSKMGLESRFIDKSIIKYAKRKPRVKISGLHLECLKKYLIEDKYIGNTNAMKKLFEETGLDISHSTAHKFLKKLRDEMGSEYTIPNTSMIRSRQSNENIKLKDFHLERLKSYLIEDKYIGPTQANRKLQEETGLKVINFTVSSALNNLRVDMGPEYTNLDLDKLKNRRLEERSKLKGFHLSCLKNYLSKNPSIIAREARDKLYQETGLEMHIGSIYNALAKLKRNS</sequence>
<organism evidence="1 2">
    <name type="scientific">Conidiobolus coronatus (strain ATCC 28846 / CBS 209.66 / NRRL 28638)</name>
    <name type="common">Delacroixia coronata</name>
    <dbReference type="NCBI Taxonomy" id="796925"/>
    <lineage>
        <taxon>Eukaryota</taxon>
        <taxon>Fungi</taxon>
        <taxon>Fungi incertae sedis</taxon>
        <taxon>Zoopagomycota</taxon>
        <taxon>Entomophthoromycotina</taxon>
        <taxon>Entomophthoromycetes</taxon>
        <taxon>Entomophthorales</taxon>
        <taxon>Ancylistaceae</taxon>
        <taxon>Conidiobolus</taxon>
    </lineage>
</organism>
<evidence type="ECO:0000313" key="1">
    <source>
        <dbReference type="EMBL" id="KXN67171.1"/>
    </source>
</evidence>
<evidence type="ECO:0000313" key="2">
    <source>
        <dbReference type="Proteomes" id="UP000070444"/>
    </source>
</evidence>
<dbReference type="EMBL" id="KQ964655">
    <property type="protein sequence ID" value="KXN67171.1"/>
    <property type="molecule type" value="Genomic_DNA"/>
</dbReference>
<accession>A0A137NWW9</accession>
<dbReference type="Proteomes" id="UP000070444">
    <property type="component" value="Unassembled WGS sequence"/>
</dbReference>